<feature type="signal peptide" evidence="1">
    <location>
        <begin position="1"/>
        <end position="19"/>
    </location>
</feature>
<evidence type="ECO:0000256" key="1">
    <source>
        <dbReference type="SAM" id="SignalP"/>
    </source>
</evidence>
<feature type="chain" id="PRO_5012234549" description="DNA breaking-rejoining protein" evidence="1">
    <location>
        <begin position="20"/>
        <end position="134"/>
    </location>
</feature>
<reference evidence="2 3" key="1">
    <citation type="submission" date="2016-10" db="EMBL/GenBank/DDBJ databases">
        <title>Rodentibacter gen. nov. and new species.</title>
        <authorList>
            <person name="Christensen H."/>
        </authorList>
    </citation>
    <scope>NUCLEOTIDE SEQUENCE [LARGE SCALE GENOMIC DNA]</scope>
    <source>
        <strain evidence="2 3">H1983213011</strain>
    </source>
</reference>
<dbReference type="RefSeq" id="WP_077421510.1">
    <property type="nucleotide sequence ID" value="NZ_MLHK01000020.1"/>
</dbReference>
<comment type="caution">
    <text evidence="2">The sequence shown here is derived from an EMBL/GenBank/DDBJ whole genome shotgun (WGS) entry which is preliminary data.</text>
</comment>
<dbReference type="PROSITE" id="PS51257">
    <property type="entry name" value="PROKAR_LIPOPROTEIN"/>
    <property type="match status" value="1"/>
</dbReference>
<dbReference type="Gene3D" id="2.60.120.380">
    <property type="match status" value="1"/>
</dbReference>
<keyword evidence="1" id="KW-0732">Signal</keyword>
<accession>A0A1V3IW27</accession>
<gene>
    <name evidence="2" type="ORF">BKK51_03955</name>
</gene>
<organism evidence="2 3">
    <name type="scientific">Rodentibacter trehalosifermentans</name>
    <dbReference type="NCBI Taxonomy" id="1908263"/>
    <lineage>
        <taxon>Bacteria</taxon>
        <taxon>Pseudomonadati</taxon>
        <taxon>Pseudomonadota</taxon>
        <taxon>Gammaproteobacteria</taxon>
        <taxon>Pasteurellales</taxon>
        <taxon>Pasteurellaceae</taxon>
        <taxon>Rodentibacter</taxon>
    </lineage>
</organism>
<name>A0A1V3IW27_9PAST</name>
<sequence>MKKILLLTLLLGLSGCVINTTTQEQTEVKPQMAKAQHFSGKITGYETVTYPFFVKKGQNLNISMATFFPHAYFNILPPQRKEAIFNGSVKGDQFEGVAQESGEYQVQVYMMRAQARRNETASYQLEIIVGHELP</sequence>
<evidence type="ECO:0000313" key="2">
    <source>
        <dbReference type="EMBL" id="OOF46133.1"/>
    </source>
</evidence>
<evidence type="ECO:0000313" key="3">
    <source>
        <dbReference type="Proteomes" id="UP000188728"/>
    </source>
</evidence>
<evidence type="ECO:0008006" key="4">
    <source>
        <dbReference type="Google" id="ProtNLM"/>
    </source>
</evidence>
<dbReference type="AlphaFoldDB" id="A0A1V3IW27"/>
<dbReference type="EMBL" id="MLHK01000020">
    <property type="protein sequence ID" value="OOF46133.1"/>
    <property type="molecule type" value="Genomic_DNA"/>
</dbReference>
<proteinExistence type="predicted"/>
<dbReference type="Proteomes" id="UP000188728">
    <property type="component" value="Unassembled WGS sequence"/>
</dbReference>
<protein>
    <recommendedName>
        <fullName evidence="4">DNA breaking-rejoining protein</fullName>
    </recommendedName>
</protein>